<reference evidence="1 2" key="1">
    <citation type="submission" date="2018-01" db="EMBL/GenBank/DDBJ databases">
        <title>Genomic Encyclopedia of Type Strains, Phase I: the one thousand microbial genomes (KMG-I) project.</title>
        <authorList>
            <person name="Goeker M."/>
        </authorList>
    </citation>
    <scope>NUCLEOTIDE SEQUENCE [LARGE SCALE GENOMIC DNA]</scope>
    <source>
        <strain evidence="1 2">DSM 17960</strain>
    </source>
</reference>
<name>A0A2S4N504_9FLAO</name>
<comment type="caution">
    <text evidence="1">The sequence shown here is derived from an EMBL/GenBank/DDBJ whole genome shotgun (WGS) entry which is preliminary data.</text>
</comment>
<evidence type="ECO:0000313" key="1">
    <source>
        <dbReference type="EMBL" id="POS00775.1"/>
    </source>
</evidence>
<accession>A0A2S4N504</accession>
<protein>
    <submittedName>
        <fullName evidence="1">Uncharacterized protein</fullName>
    </submittedName>
</protein>
<dbReference type="Proteomes" id="UP000237056">
    <property type="component" value="Unassembled WGS sequence"/>
</dbReference>
<dbReference type="AlphaFoldDB" id="A0A2S4N504"/>
<gene>
    <name evidence="1" type="ORF">Q361_12310</name>
</gene>
<evidence type="ECO:0000313" key="2">
    <source>
        <dbReference type="Proteomes" id="UP000237056"/>
    </source>
</evidence>
<proteinExistence type="predicted"/>
<dbReference type="RefSeq" id="WP_103727020.1">
    <property type="nucleotide sequence ID" value="NZ_PQNY01000023.1"/>
</dbReference>
<dbReference type="OrthoDB" id="9001829at2"/>
<keyword evidence="2" id="KW-1185">Reference proteome</keyword>
<dbReference type="EMBL" id="PQNY01000023">
    <property type="protein sequence ID" value="POS00775.1"/>
    <property type="molecule type" value="Genomic_DNA"/>
</dbReference>
<sequence length="403" mass="46562">MADKKIGNSIFRFEQEAGIDSKLGNWGGRKFFGEGEDGNGEDDGGGISFSCEWFSDKERKNKITEAVIGDLVFYRIICNGIPENTRLKFLMYDTDQPLGNTNLNKYQEGIVKNKKVESSVFFGVDYVDYIEDDSGDEIEIYWKVRYNNKEYDIFNSNKNLNLGDDEYYRAIVGEPKKKKEPRYVYTCNCGWVDTSHAFEKTKRKRIDIGADNLWKQIKNESGVKSQWKNGFQVIYSQDIVKLGLSIGVTKEYFVKYGLSLKTKEQIALSIFQEVSLEFEQLQSLHPTSGSSFEPADLVSNLLGFYSVIRPKLTKNYILDNLCKQLGTDKSAKIYKKYPGTFTISKYKNKKFTPRFFDNEYCKNPVFPKEFQEIKPYPKDNDTFRDWIDLFDIHKGIPPITGPK</sequence>
<organism evidence="1 2">
    <name type="scientific">Flavobacterium croceum DSM 17960</name>
    <dbReference type="NCBI Taxonomy" id="1121886"/>
    <lineage>
        <taxon>Bacteria</taxon>
        <taxon>Pseudomonadati</taxon>
        <taxon>Bacteroidota</taxon>
        <taxon>Flavobacteriia</taxon>
        <taxon>Flavobacteriales</taxon>
        <taxon>Flavobacteriaceae</taxon>
        <taxon>Flavobacterium</taxon>
    </lineage>
</organism>